<dbReference type="CDD" id="cd01630">
    <property type="entry name" value="HAD_KDO-like"/>
    <property type="match status" value="1"/>
</dbReference>
<evidence type="ECO:0000256" key="5">
    <source>
        <dbReference type="ARBA" id="ARBA00022801"/>
    </source>
</evidence>
<organism evidence="8 9">
    <name type="scientific">Selenomonas bovis</name>
    <dbReference type="NCBI Taxonomy" id="416586"/>
    <lineage>
        <taxon>Bacteria</taxon>
        <taxon>Bacillati</taxon>
        <taxon>Bacillota</taxon>
        <taxon>Negativicutes</taxon>
        <taxon>Selenomonadales</taxon>
        <taxon>Selenomonadaceae</taxon>
        <taxon>Selenomonas</taxon>
    </lineage>
</organism>
<comment type="caution">
    <text evidence="8">The sequence shown here is derived from an EMBL/GenBank/DDBJ whole genome shotgun (WGS) entry which is preliminary data.</text>
</comment>
<dbReference type="Pfam" id="PF08282">
    <property type="entry name" value="Hydrolase_3"/>
    <property type="match status" value="1"/>
</dbReference>
<dbReference type="SFLD" id="SFLDG01136">
    <property type="entry name" value="C1.6:_Phosphoserine_Phosphatas"/>
    <property type="match status" value="1"/>
</dbReference>
<dbReference type="EMBL" id="JABAFA010000007">
    <property type="protein sequence ID" value="NMD98574.1"/>
    <property type="molecule type" value="Genomic_DNA"/>
</dbReference>
<keyword evidence="4 7" id="KW-0479">Metal-binding</keyword>
<protein>
    <submittedName>
        <fullName evidence="8">HAD hydrolase family protein</fullName>
    </submittedName>
</protein>
<sequence>MISFASQTNGPAPRERAARVKLVIFDVDGVLTDGGIYVGQRGELFKPFHVRDGMGITLAHRAGLQTAIITGRASEQVTRRAAELHIGEVFQGKLDKRVAYRELKEKLSLGDDEIAYVGDDLIDLPLLLQVGFPAAVADAVSEVRAAAAYVSRFAGGHGAVRDILEFILKAQGRWEECIAPFYEIASPQDTARLGQ</sequence>
<name>A0A848B8Y9_9FIRM</name>
<dbReference type="PANTHER" id="PTHR21485">
    <property type="entry name" value="HAD SUPERFAMILY MEMBERS CMAS AND KDSC"/>
    <property type="match status" value="1"/>
</dbReference>
<dbReference type="PANTHER" id="PTHR21485:SF3">
    <property type="entry name" value="N-ACYLNEURAMINATE CYTIDYLYLTRANSFERASE"/>
    <property type="match status" value="1"/>
</dbReference>
<keyword evidence="5 8" id="KW-0378">Hydrolase</keyword>
<feature type="binding site" evidence="7">
    <location>
        <position position="26"/>
    </location>
    <ligand>
        <name>Mg(2+)</name>
        <dbReference type="ChEBI" id="CHEBI:18420"/>
    </ligand>
</feature>
<evidence type="ECO:0000313" key="9">
    <source>
        <dbReference type="Proteomes" id="UP000543804"/>
    </source>
</evidence>
<dbReference type="GO" id="GO:0016788">
    <property type="term" value="F:hydrolase activity, acting on ester bonds"/>
    <property type="evidence" value="ECO:0007669"/>
    <property type="project" value="InterPro"/>
</dbReference>
<reference evidence="8 9" key="1">
    <citation type="submission" date="2020-04" db="EMBL/GenBank/DDBJ databases">
        <authorList>
            <person name="Hitch T.C.A."/>
            <person name="Wylensek D."/>
            <person name="Clavel T."/>
        </authorList>
    </citation>
    <scope>NUCLEOTIDE SEQUENCE [LARGE SCALE GENOMIC DNA]</scope>
    <source>
        <strain evidence="8 9">PG-130-P53-12</strain>
    </source>
</reference>
<dbReference type="InterPro" id="IPR023214">
    <property type="entry name" value="HAD_sf"/>
</dbReference>
<evidence type="ECO:0000256" key="3">
    <source>
        <dbReference type="ARBA" id="ARBA00011881"/>
    </source>
</evidence>
<dbReference type="NCBIfam" id="TIGR01670">
    <property type="entry name" value="KdsC-phosphatas"/>
    <property type="match status" value="1"/>
</dbReference>
<evidence type="ECO:0000256" key="1">
    <source>
        <dbReference type="ARBA" id="ARBA00001946"/>
    </source>
</evidence>
<dbReference type="PIRSF" id="PIRSF006118">
    <property type="entry name" value="KDO8-P_Ptase"/>
    <property type="match status" value="1"/>
</dbReference>
<evidence type="ECO:0000256" key="6">
    <source>
        <dbReference type="ARBA" id="ARBA00022842"/>
    </source>
</evidence>
<gene>
    <name evidence="8" type="ORF">HF878_03620</name>
</gene>
<dbReference type="AlphaFoldDB" id="A0A848B8Y9"/>
<keyword evidence="9" id="KW-1185">Reference proteome</keyword>
<evidence type="ECO:0000256" key="2">
    <source>
        <dbReference type="ARBA" id="ARBA00005893"/>
    </source>
</evidence>
<evidence type="ECO:0000256" key="7">
    <source>
        <dbReference type="PIRSR" id="PIRSR006118-2"/>
    </source>
</evidence>
<accession>A0A848B8Y9</accession>
<dbReference type="InterPro" id="IPR010023">
    <property type="entry name" value="KdsC_fam"/>
</dbReference>
<comment type="subunit">
    <text evidence="3">Homotetramer.</text>
</comment>
<proteinExistence type="inferred from homology"/>
<evidence type="ECO:0000313" key="8">
    <source>
        <dbReference type="EMBL" id="NMD98574.1"/>
    </source>
</evidence>
<comment type="similarity">
    <text evidence="2">Belongs to the KdsC family.</text>
</comment>
<dbReference type="Gene3D" id="3.40.50.1000">
    <property type="entry name" value="HAD superfamily/HAD-like"/>
    <property type="match status" value="1"/>
</dbReference>
<dbReference type="GO" id="GO:0008781">
    <property type="term" value="F:N-acylneuraminate cytidylyltransferase activity"/>
    <property type="evidence" value="ECO:0007669"/>
    <property type="project" value="TreeGrafter"/>
</dbReference>
<evidence type="ECO:0000256" key="4">
    <source>
        <dbReference type="ARBA" id="ARBA00022723"/>
    </source>
</evidence>
<dbReference type="InterPro" id="IPR036412">
    <property type="entry name" value="HAD-like_sf"/>
</dbReference>
<dbReference type="GO" id="GO:0046872">
    <property type="term" value="F:metal ion binding"/>
    <property type="evidence" value="ECO:0007669"/>
    <property type="project" value="UniProtKB-KW"/>
</dbReference>
<dbReference type="SFLD" id="SFLDG01138">
    <property type="entry name" value="C1.6.2:_Deoxy-d-mannose-octulo"/>
    <property type="match status" value="1"/>
</dbReference>
<dbReference type="InterPro" id="IPR050793">
    <property type="entry name" value="CMP-NeuNAc_synthase"/>
</dbReference>
<feature type="binding site" evidence="7">
    <location>
        <position position="119"/>
    </location>
    <ligand>
        <name>Mg(2+)</name>
        <dbReference type="ChEBI" id="CHEBI:18420"/>
    </ligand>
</feature>
<dbReference type="SUPFAM" id="SSF56784">
    <property type="entry name" value="HAD-like"/>
    <property type="match status" value="1"/>
</dbReference>
<feature type="binding site" evidence="7">
    <location>
        <position position="28"/>
    </location>
    <ligand>
        <name>substrate</name>
    </ligand>
</feature>
<comment type="cofactor">
    <cofactor evidence="1 7">
        <name>Mg(2+)</name>
        <dbReference type="ChEBI" id="CHEBI:18420"/>
    </cofactor>
</comment>
<dbReference type="Proteomes" id="UP000543804">
    <property type="component" value="Unassembled WGS sequence"/>
</dbReference>
<keyword evidence="6 7" id="KW-0460">Magnesium</keyword>
<dbReference type="RefSeq" id="WP_019542586.1">
    <property type="nucleotide sequence ID" value="NZ_JABAFA010000007.1"/>
</dbReference>
<dbReference type="FunFam" id="3.40.50.1000:FF:000029">
    <property type="entry name" value="3-deoxy-D-manno-octulosonate 8-phosphate phosphatase KdsC"/>
    <property type="match status" value="1"/>
</dbReference>
<dbReference type="SFLD" id="SFLDS00003">
    <property type="entry name" value="Haloacid_Dehalogenase"/>
    <property type="match status" value="1"/>
</dbReference>